<dbReference type="SUPFAM" id="SSF49899">
    <property type="entry name" value="Concanavalin A-like lectins/glucanases"/>
    <property type="match status" value="1"/>
</dbReference>
<evidence type="ECO:0000256" key="6">
    <source>
        <dbReference type="PROSITE-ProRule" id="PRU01172"/>
    </source>
</evidence>
<dbReference type="GeneTree" id="ENSGT00940000154405"/>
<dbReference type="PROSITE" id="PS51828">
    <property type="entry name" value="PTX_2"/>
    <property type="match status" value="1"/>
</dbReference>
<evidence type="ECO:0000256" key="9">
    <source>
        <dbReference type="SAM" id="Phobius"/>
    </source>
</evidence>
<reference evidence="12" key="2">
    <citation type="submission" date="2025-08" db="UniProtKB">
        <authorList>
            <consortium name="Ensembl"/>
        </authorList>
    </citation>
    <scope>IDENTIFICATION</scope>
</reference>
<sequence>MLAFLGAIICIIASVHPAGTAASSSPPSSSSSSDNDSAAAALLPPADKGLGALHGPAEALASAGPRLPGSPPPLFSRFVCTPLSAECPAATGPGTTGPEELLALRSAAAQLRRTALEQKERIRMDQETIRELTGKLSRCEGGFRAPQAPAAGLRAAPKPGTMGHPPAEPPAVRELEEAVRALQDRIERIEQELPARANGSVPTTPALARDALHTKMEQLEEQLLSKILTLQKERQAANSDRSQQQHDIEKELNSLQSRVAELEHGSPGYSPPDAFKVTIPVQNNYMYARMKKSLPELYAFTICMWLKSKALAGLGTPFSYSVPSQANEIVLLEWGTNPLELLINDKVAQLPLSLKDKAWHHICVAWTTRDGKWSAYQDGEQRGAGENLASWHAIKPQGVIILGQEQVPSGPWCTGLWLIGSEGASLLANLTSIPFPIPRTRWAAALMPHRPSWGSWRSSACGTTCWPRRRSWPWPTAPPACRATSSSGTTRPWRSSGGPPRPPSPPVRRGGRREQPADSRKSPFVPSPTSGPRHHLHHHNGAVLRAPMAASRGGSLARLTPPGMLSPPHLALFLGRAIRWLLCLWGLGELGAGHPPSPVYFYHPDIWVCEPGLPRGPEMFAGSHQHPPLFPFSSAPVKCARPHRPPMGERNPGGGSIYFIYLSIYLFIYLSIYLFLSIPHAEAPVPMRKAGEEGQSLVPVHPILFGVQKGTEHKQGKWTWGHYSLPSPLFPPAFWALSCSQGGCWPQLCLGPLF</sequence>
<evidence type="ECO:0000256" key="8">
    <source>
        <dbReference type="SAM" id="MobiDB-lite"/>
    </source>
</evidence>
<dbReference type="InterPro" id="IPR051360">
    <property type="entry name" value="Neuronal_Pentraxin_Related"/>
</dbReference>
<keyword evidence="9" id="KW-0472">Membrane</keyword>
<dbReference type="Proteomes" id="UP000016666">
    <property type="component" value="Chromosome 1"/>
</dbReference>
<keyword evidence="2" id="KW-0479">Metal-binding</keyword>
<accession>A0A493TEP3</accession>
<dbReference type="AlphaFoldDB" id="A0A493TEP3"/>
<evidence type="ECO:0000256" key="10">
    <source>
        <dbReference type="SAM" id="SignalP"/>
    </source>
</evidence>
<dbReference type="InterPro" id="IPR001759">
    <property type="entry name" value="PTX_dom"/>
</dbReference>
<evidence type="ECO:0000256" key="4">
    <source>
        <dbReference type="ARBA" id="ARBA00023157"/>
    </source>
</evidence>
<evidence type="ECO:0000256" key="7">
    <source>
        <dbReference type="SAM" id="Coils"/>
    </source>
</evidence>
<feature type="region of interest" description="Disordered" evidence="8">
    <location>
        <begin position="476"/>
        <end position="538"/>
    </location>
</feature>
<keyword evidence="5" id="KW-0325">Glycoprotein</keyword>
<dbReference type="GO" id="GO:0046872">
    <property type="term" value="F:metal ion binding"/>
    <property type="evidence" value="ECO:0007669"/>
    <property type="project" value="UniProtKB-KW"/>
</dbReference>
<evidence type="ECO:0000313" key="13">
    <source>
        <dbReference type="Proteomes" id="UP000016666"/>
    </source>
</evidence>
<reference evidence="12 13" key="1">
    <citation type="submission" date="2017-10" db="EMBL/GenBank/DDBJ databases">
        <title>A new Pekin duck reference genome.</title>
        <authorList>
            <person name="Hou Z.-C."/>
            <person name="Zhou Z.-K."/>
            <person name="Zhu F."/>
            <person name="Hou S.-S."/>
        </authorList>
    </citation>
    <scope>NUCLEOTIDE SEQUENCE [LARGE SCALE GENOMIC DNA]</scope>
</reference>
<gene>
    <name evidence="12" type="primary">NPTXR</name>
</gene>
<dbReference type="PANTHER" id="PTHR19277">
    <property type="entry name" value="PENTRAXIN"/>
    <property type="match status" value="1"/>
</dbReference>
<dbReference type="InterPro" id="IPR013320">
    <property type="entry name" value="ConA-like_dom_sf"/>
</dbReference>
<feature type="chain" id="PRO_5019799527" evidence="10">
    <location>
        <begin position="18"/>
        <end position="754"/>
    </location>
</feature>
<feature type="region of interest" description="Disordered" evidence="8">
    <location>
        <begin position="21"/>
        <end position="43"/>
    </location>
</feature>
<comment type="cofactor">
    <cofactor evidence="1">
        <name>Ca(2+)</name>
        <dbReference type="ChEBI" id="CHEBI:29108"/>
    </cofactor>
</comment>
<feature type="compositionally biased region" description="Basic and acidic residues" evidence="8">
    <location>
        <begin position="512"/>
        <end position="521"/>
    </location>
</feature>
<dbReference type="PANTHER" id="PTHR19277:SF94">
    <property type="entry name" value="NEURONAL PENTRAXIN RECEPTOR"/>
    <property type="match status" value="1"/>
</dbReference>
<protein>
    <submittedName>
        <fullName evidence="12">Neuronal pentraxin receptor</fullName>
    </submittedName>
</protein>
<keyword evidence="13" id="KW-1185">Reference proteome</keyword>
<keyword evidence="10" id="KW-0732">Signal</keyword>
<keyword evidence="3" id="KW-0106">Calcium</keyword>
<dbReference type="Pfam" id="PF00354">
    <property type="entry name" value="Pentaxin"/>
    <property type="match status" value="1"/>
</dbReference>
<comment type="caution">
    <text evidence="6">Lacks conserved residue(s) required for the propagation of feature annotation.</text>
</comment>
<dbReference type="PRINTS" id="PR00895">
    <property type="entry name" value="PENTAXIN"/>
</dbReference>
<evidence type="ECO:0000259" key="11">
    <source>
        <dbReference type="PROSITE" id="PS51828"/>
    </source>
</evidence>
<feature type="coiled-coil region" evidence="7">
    <location>
        <begin position="216"/>
        <end position="265"/>
    </location>
</feature>
<evidence type="ECO:0000256" key="5">
    <source>
        <dbReference type="ARBA" id="ARBA00023180"/>
    </source>
</evidence>
<keyword evidence="9" id="KW-1133">Transmembrane helix</keyword>
<keyword evidence="4" id="KW-1015">Disulfide bond</keyword>
<evidence type="ECO:0000256" key="2">
    <source>
        <dbReference type="ARBA" id="ARBA00022723"/>
    </source>
</evidence>
<dbReference type="STRING" id="8840.ENSAPLP00000024309"/>
<evidence type="ECO:0000256" key="1">
    <source>
        <dbReference type="ARBA" id="ARBA00001913"/>
    </source>
</evidence>
<dbReference type="SMART" id="SM00159">
    <property type="entry name" value="PTX"/>
    <property type="match status" value="1"/>
</dbReference>
<feature type="signal peptide" evidence="10">
    <location>
        <begin position="1"/>
        <end position="17"/>
    </location>
</feature>
<name>A0A493TEP3_ANAPP</name>
<proteinExistence type="predicted"/>
<organism evidence="12 13">
    <name type="scientific">Anas platyrhynchos platyrhynchos</name>
    <name type="common">Northern mallard</name>
    <dbReference type="NCBI Taxonomy" id="8840"/>
    <lineage>
        <taxon>Eukaryota</taxon>
        <taxon>Metazoa</taxon>
        <taxon>Chordata</taxon>
        <taxon>Craniata</taxon>
        <taxon>Vertebrata</taxon>
        <taxon>Euteleostomi</taxon>
        <taxon>Archelosauria</taxon>
        <taxon>Archosauria</taxon>
        <taxon>Dinosauria</taxon>
        <taxon>Saurischia</taxon>
        <taxon>Theropoda</taxon>
        <taxon>Coelurosauria</taxon>
        <taxon>Aves</taxon>
        <taxon>Neognathae</taxon>
        <taxon>Galloanserae</taxon>
        <taxon>Anseriformes</taxon>
        <taxon>Anatidae</taxon>
        <taxon>Anatinae</taxon>
        <taxon>Anas</taxon>
    </lineage>
</organism>
<dbReference type="Ensembl" id="ENSAPLT00000042228.1">
    <property type="protein sequence ID" value="ENSAPLP00000024309.1"/>
    <property type="gene ID" value="ENSAPLG00000016553.1"/>
</dbReference>
<dbReference type="Gene3D" id="2.60.120.200">
    <property type="match status" value="1"/>
</dbReference>
<evidence type="ECO:0000313" key="12">
    <source>
        <dbReference type="Ensembl" id="ENSAPLP00000024309.1"/>
    </source>
</evidence>
<feature type="transmembrane region" description="Helical" evidence="9">
    <location>
        <begin position="658"/>
        <end position="678"/>
    </location>
</feature>
<dbReference type="FunFam" id="2.60.120.200:FF:000012">
    <property type="entry name" value="neuronal pentraxin receptor"/>
    <property type="match status" value="1"/>
</dbReference>
<feature type="domain" description="Pentraxin (PTX)" evidence="11">
    <location>
        <begin position="273"/>
        <end position="473"/>
    </location>
</feature>
<keyword evidence="9" id="KW-0812">Transmembrane</keyword>
<reference evidence="12" key="3">
    <citation type="submission" date="2025-09" db="UniProtKB">
        <authorList>
            <consortium name="Ensembl"/>
        </authorList>
    </citation>
    <scope>IDENTIFICATION</scope>
</reference>
<evidence type="ECO:0000256" key="3">
    <source>
        <dbReference type="ARBA" id="ARBA00022837"/>
    </source>
</evidence>
<keyword evidence="7" id="KW-0175">Coiled coil</keyword>